<dbReference type="AlphaFoldDB" id="A0A1Z5HQH9"/>
<proteinExistence type="predicted"/>
<dbReference type="Proteomes" id="UP000197032">
    <property type="component" value="Unassembled WGS sequence"/>
</dbReference>
<organism evidence="1 2">
    <name type="scientific">Calderihabitans maritimus</name>
    <dbReference type="NCBI Taxonomy" id="1246530"/>
    <lineage>
        <taxon>Bacteria</taxon>
        <taxon>Bacillati</taxon>
        <taxon>Bacillota</taxon>
        <taxon>Clostridia</taxon>
        <taxon>Neomoorellales</taxon>
        <taxon>Calderihabitantaceae</taxon>
        <taxon>Calderihabitans</taxon>
    </lineage>
</organism>
<dbReference type="EMBL" id="BDGJ01000033">
    <property type="protein sequence ID" value="GAW91786.1"/>
    <property type="molecule type" value="Genomic_DNA"/>
</dbReference>
<comment type="caution">
    <text evidence="1">The sequence shown here is derived from an EMBL/GenBank/DDBJ whole genome shotgun (WGS) entry which is preliminary data.</text>
</comment>
<reference evidence="2" key="1">
    <citation type="journal article" date="2017" name="Appl. Environ. Microbiol.">
        <title>Genomic analysis of Calderihabitans maritimus KKC1, a thermophilic hydrogenogenic carboxydotrophic bacterium isolated from marine sediment.</title>
        <authorList>
            <person name="Omae K."/>
            <person name="Yoneda Y."/>
            <person name="Fukuyama Y."/>
            <person name="Yoshida T."/>
            <person name="Sako Y."/>
        </authorList>
    </citation>
    <scope>NUCLEOTIDE SEQUENCE [LARGE SCALE GENOMIC DNA]</scope>
    <source>
        <strain evidence="2">KKC1</strain>
    </source>
</reference>
<sequence>MEVKANEIFEIYKYQKSNKFVNGISYRDGDCLLGVACRSLGNSFCRYSTSTGGSKVSK</sequence>
<evidence type="ECO:0000313" key="1">
    <source>
        <dbReference type="EMBL" id="GAW91786.1"/>
    </source>
</evidence>
<keyword evidence="2" id="KW-1185">Reference proteome</keyword>
<gene>
    <name evidence="1" type="ORF">KKC1_09460</name>
</gene>
<protein>
    <submittedName>
        <fullName evidence="1">Uncharacterized protein</fullName>
    </submittedName>
</protein>
<accession>A0A1Z5HQH9</accession>
<evidence type="ECO:0000313" key="2">
    <source>
        <dbReference type="Proteomes" id="UP000197032"/>
    </source>
</evidence>
<name>A0A1Z5HQH9_9FIRM</name>